<organism evidence="9 10">
    <name type="scientific">Cecembia lonarensis (strain CCUG 58316 / KCTC 22772 / LW9)</name>
    <dbReference type="NCBI Taxonomy" id="1225176"/>
    <lineage>
        <taxon>Bacteria</taxon>
        <taxon>Pseudomonadati</taxon>
        <taxon>Bacteroidota</taxon>
        <taxon>Cytophagia</taxon>
        <taxon>Cytophagales</taxon>
        <taxon>Cyclobacteriaceae</taxon>
        <taxon>Cecembia</taxon>
    </lineage>
</organism>
<keyword evidence="5" id="KW-0418">Kinase</keyword>
<dbReference type="CDD" id="cd00075">
    <property type="entry name" value="HATPase"/>
    <property type="match status" value="1"/>
</dbReference>
<dbReference type="Gene3D" id="3.30.565.10">
    <property type="entry name" value="Histidine kinase-like ATPase, C-terminal domain"/>
    <property type="match status" value="1"/>
</dbReference>
<dbReference type="EC" id="2.7.13.3" evidence="2"/>
<evidence type="ECO:0000313" key="9">
    <source>
        <dbReference type="EMBL" id="EKB49786.1"/>
    </source>
</evidence>
<evidence type="ECO:0000256" key="2">
    <source>
        <dbReference type="ARBA" id="ARBA00012438"/>
    </source>
</evidence>
<dbReference type="RefSeq" id="WP_009184604.1">
    <property type="nucleotide sequence ID" value="NZ_AMGM01000018.1"/>
</dbReference>
<comment type="catalytic activity">
    <reaction evidence="1">
        <text>ATP + protein L-histidine = ADP + protein N-phospho-L-histidine.</text>
        <dbReference type="EC" id="2.7.13.3"/>
    </reaction>
</comment>
<dbReference type="GO" id="GO:0000155">
    <property type="term" value="F:phosphorelay sensor kinase activity"/>
    <property type="evidence" value="ECO:0007669"/>
    <property type="project" value="InterPro"/>
</dbReference>
<dbReference type="GO" id="GO:0005886">
    <property type="term" value="C:plasma membrane"/>
    <property type="evidence" value="ECO:0007669"/>
    <property type="project" value="TreeGrafter"/>
</dbReference>
<dbReference type="InterPro" id="IPR005467">
    <property type="entry name" value="His_kinase_dom"/>
</dbReference>
<dbReference type="GO" id="GO:0016036">
    <property type="term" value="P:cellular response to phosphate starvation"/>
    <property type="evidence" value="ECO:0007669"/>
    <property type="project" value="TreeGrafter"/>
</dbReference>
<evidence type="ECO:0000256" key="6">
    <source>
        <dbReference type="ARBA" id="ARBA00023012"/>
    </source>
</evidence>
<comment type="caution">
    <text evidence="9">The sequence shown here is derived from an EMBL/GenBank/DDBJ whole genome shotgun (WGS) entry which is preliminary data.</text>
</comment>
<evidence type="ECO:0000259" key="8">
    <source>
        <dbReference type="PROSITE" id="PS50109"/>
    </source>
</evidence>
<feature type="domain" description="Histidine kinase" evidence="8">
    <location>
        <begin position="228"/>
        <end position="438"/>
    </location>
</feature>
<evidence type="ECO:0000256" key="5">
    <source>
        <dbReference type="ARBA" id="ARBA00022777"/>
    </source>
</evidence>
<dbReference type="GO" id="GO:0004721">
    <property type="term" value="F:phosphoprotein phosphatase activity"/>
    <property type="evidence" value="ECO:0007669"/>
    <property type="project" value="TreeGrafter"/>
</dbReference>
<dbReference type="OrthoDB" id="1522504at2"/>
<dbReference type="EMBL" id="AMGM01000018">
    <property type="protein sequence ID" value="EKB49786.1"/>
    <property type="molecule type" value="Genomic_DNA"/>
</dbReference>
<accession>K1L4Y2</accession>
<feature type="transmembrane region" description="Helical" evidence="7">
    <location>
        <begin position="140"/>
        <end position="160"/>
    </location>
</feature>
<sequence length="438" mass="50426">MRLSTKFLLFNFLAKGIILLVFLAASPFVLRYFAIKSTDRQLVEKKNEVLAIVAAEGMESFISQENPELGFGSYNILKEEYILLEQVPQLYDTDLIFVEERILDNESVTYRVYSYAFEMDGAYFLLEIGRSLQTIKEIEALIFKILISTVILFFFLSFFLDNTFNKSILRPFSQIIDKKLSHIKEPQQFSYKAIETNTDEFVLLDESLSEMMRRIQRAFNQERIFISHASHELKTPISVLQTKVETLFAQEGLSGEQMDKLMDMQQTIQKMKKTVNALLLISKVNNAQFIKTEEVPVHEVLEELIEDWEAMATEKNIQLYFEEADAFVIKESNRSLCLMMLRNALVNAIKYTPESGKIYITGKKQENQYRVSIKDSGPGISTKLLEQVERGTVFLKDVEKDKSGFGLQILYKVALYLGVKVEIKSGNSGTEVIFDFTN</sequence>
<dbReference type="PANTHER" id="PTHR45453:SF1">
    <property type="entry name" value="PHOSPHATE REGULON SENSOR PROTEIN PHOR"/>
    <property type="match status" value="1"/>
</dbReference>
<dbReference type="PANTHER" id="PTHR45453">
    <property type="entry name" value="PHOSPHATE REGULON SENSOR PROTEIN PHOR"/>
    <property type="match status" value="1"/>
</dbReference>
<proteinExistence type="predicted"/>
<keyword evidence="10" id="KW-1185">Reference proteome</keyword>
<dbReference type="SMART" id="SM00388">
    <property type="entry name" value="HisKA"/>
    <property type="match status" value="1"/>
</dbReference>
<evidence type="ECO:0000256" key="7">
    <source>
        <dbReference type="SAM" id="Phobius"/>
    </source>
</evidence>
<dbReference type="Gene3D" id="1.10.287.130">
    <property type="match status" value="1"/>
</dbReference>
<keyword evidence="6" id="KW-0902">Two-component regulatory system</keyword>
<evidence type="ECO:0000313" key="10">
    <source>
        <dbReference type="Proteomes" id="UP000004478"/>
    </source>
</evidence>
<protein>
    <recommendedName>
        <fullName evidence="2">histidine kinase</fullName>
        <ecNumber evidence="2">2.7.13.3</ecNumber>
    </recommendedName>
</protein>
<dbReference type="SUPFAM" id="SSF55874">
    <property type="entry name" value="ATPase domain of HSP90 chaperone/DNA topoisomerase II/histidine kinase"/>
    <property type="match status" value="1"/>
</dbReference>
<dbReference type="Proteomes" id="UP000004478">
    <property type="component" value="Unassembled WGS sequence"/>
</dbReference>
<evidence type="ECO:0000256" key="3">
    <source>
        <dbReference type="ARBA" id="ARBA00022553"/>
    </source>
</evidence>
<dbReference type="CDD" id="cd00082">
    <property type="entry name" value="HisKA"/>
    <property type="match status" value="1"/>
</dbReference>
<name>K1L4Y2_CECL9</name>
<keyword evidence="7" id="KW-0472">Membrane</keyword>
<dbReference type="InterPro" id="IPR003661">
    <property type="entry name" value="HisK_dim/P_dom"/>
</dbReference>
<keyword evidence="4 9" id="KW-0808">Transferase</keyword>
<keyword evidence="7" id="KW-1133">Transmembrane helix</keyword>
<evidence type="ECO:0000256" key="1">
    <source>
        <dbReference type="ARBA" id="ARBA00000085"/>
    </source>
</evidence>
<dbReference type="InterPro" id="IPR036097">
    <property type="entry name" value="HisK_dim/P_sf"/>
</dbReference>
<dbReference type="InterPro" id="IPR036890">
    <property type="entry name" value="HATPase_C_sf"/>
</dbReference>
<dbReference type="SMART" id="SM00387">
    <property type="entry name" value="HATPase_c"/>
    <property type="match status" value="1"/>
</dbReference>
<dbReference type="InterPro" id="IPR003594">
    <property type="entry name" value="HATPase_dom"/>
</dbReference>
<keyword evidence="3" id="KW-0597">Phosphoprotein</keyword>
<reference evidence="9 10" key="1">
    <citation type="journal article" date="2012" name="J. Bacteriol.">
        <title>Draft Genome Sequence of Cecembia lonarensis Strain LW9T, Isolated from Lonar Lake, a Haloalkaline Lake in India.</title>
        <authorList>
            <person name="Shivaji S."/>
            <person name="Ara S."/>
            <person name="Singh A."/>
            <person name="Pinnaka A.K."/>
        </authorList>
    </citation>
    <scope>NUCLEOTIDE SEQUENCE [LARGE SCALE GENOMIC DNA]</scope>
    <source>
        <strain evidence="9 10">LW9</strain>
    </source>
</reference>
<dbReference type="SUPFAM" id="SSF47384">
    <property type="entry name" value="Homodimeric domain of signal transducing histidine kinase"/>
    <property type="match status" value="1"/>
</dbReference>
<dbReference type="AlphaFoldDB" id="K1L4Y2"/>
<dbReference type="InterPro" id="IPR050351">
    <property type="entry name" value="BphY/WalK/GraS-like"/>
</dbReference>
<evidence type="ECO:0000256" key="4">
    <source>
        <dbReference type="ARBA" id="ARBA00022679"/>
    </source>
</evidence>
<keyword evidence="7" id="KW-0812">Transmembrane</keyword>
<gene>
    <name evidence="9" type="primary">rssA_1</name>
    <name evidence="9" type="ORF">B879_01569</name>
</gene>
<dbReference type="Pfam" id="PF00512">
    <property type="entry name" value="HisKA"/>
    <property type="match status" value="1"/>
</dbReference>
<dbReference type="PROSITE" id="PS50109">
    <property type="entry name" value="HIS_KIN"/>
    <property type="match status" value="1"/>
</dbReference>
<dbReference type="Pfam" id="PF02518">
    <property type="entry name" value="HATPase_c"/>
    <property type="match status" value="1"/>
</dbReference>
<feature type="transmembrane region" description="Helical" evidence="7">
    <location>
        <begin position="12"/>
        <end position="34"/>
    </location>
</feature>